<dbReference type="AlphaFoldDB" id="A0A1Y1ISB1"/>
<dbReference type="SMART" id="SM00943">
    <property type="entry name" value="Prim-Pol"/>
    <property type="match status" value="1"/>
</dbReference>
<evidence type="ECO:0000313" key="3">
    <source>
        <dbReference type="EMBL" id="GAQ93573.1"/>
    </source>
</evidence>
<keyword evidence="1" id="KW-0378">Hydrolase</keyword>
<sequence length="211" mass="22977">MHKEAILLKKALERAERGWIEMTVSISTFDDLAREGLYAVPAKVIREKDGGEKIKGVMPHANGANAIRSGSEWDVARGRIMEFIQEKGYNFAAIKSGAISNVYVLDIDTKDSLEKDIMADMPLWQRLIAEHGDPPTLQASTQSGGIHLYFSYVESINNGLKSGKDFVGVDVGGQLYGIDGRGEGGIAFCPPSTLEDGVAYTWNMAPMEHGA</sequence>
<dbReference type="PANTHER" id="PTHR35372:SF2">
    <property type="entry name" value="SF3 HELICASE DOMAIN-CONTAINING PROTEIN"/>
    <property type="match status" value="1"/>
</dbReference>
<evidence type="ECO:0000259" key="2">
    <source>
        <dbReference type="SMART" id="SM00943"/>
    </source>
</evidence>
<reference evidence="3 4" key="1">
    <citation type="journal article" date="2014" name="Nat. Commun.">
        <title>Klebsormidium flaccidum genome reveals primary factors for plant terrestrial adaptation.</title>
        <authorList>
            <person name="Hori K."/>
            <person name="Maruyama F."/>
            <person name="Fujisawa T."/>
            <person name="Togashi T."/>
            <person name="Yamamoto N."/>
            <person name="Seo M."/>
            <person name="Sato S."/>
            <person name="Yamada T."/>
            <person name="Mori H."/>
            <person name="Tajima N."/>
            <person name="Moriyama T."/>
            <person name="Ikeuchi M."/>
            <person name="Watanabe M."/>
            <person name="Wada H."/>
            <person name="Kobayashi K."/>
            <person name="Saito M."/>
            <person name="Masuda T."/>
            <person name="Sasaki-Sekimoto Y."/>
            <person name="Mashiguchi K."/>
            <person name="Awai K."/>
            <person name="Shimojima M."/>
            <person name="Masuda S."/>
            <person name="Iwai M."/>
            <person name="Nobusawa T."/>
            <person name="Narise T."/>
            <person name="Kondo S."/>
            <person name="Saito H."/>
            <person name="Sato R."/>
            <person name="Murakawa M."/>
            <person name="Ihara Y."/>
            <person name="Oshima-Yamada Y."/>
            <person name="Ohtaka K."/>
            <person name="Satoh M."/>
            <person name="Sonobe K."/>
            <person name="Ishii M."/>
            <person name="Ohtani R."/>
            <person name="Kanamori-Sato M."/>
            <person name="Honoki R."/>
            <person name="Miyazaki D."/>
            <person name="Mochizuki H."/>
            <person name="Umetsu J."/>
            <person name="Higashi K."/>
            <person name="Shibata D."/>
            <person name="Kamiya Y."/>
            <person name="Sato N."/>
            <person name="Nakamura Y."/>
            <person name="Tabata S."/>
            <person name="Ida S."/>
            <person name="Kurokawa K."/>
            <person name="Ohta H."/>
        </authorList>
    </citation>
    <scope>NUCLEOTIDE SEQUENCE [LARGE SCALE GENOMIC DNA]</scope>
    <source>
        <strain evidence="3 4">NIES-2285</strain>
    </source>
</reference>
<dbReference type="PANTHER" id="PTHR35372">
    <property type="entry name" value="ATP BINDING PROTEIN-RELATED"/>
    <property type="match status" value="1"/>
</dbReference>
<dbReference type="InterPro" id="IPR015330">
    <property type="entry name" value="DNA_primase/pol_bifunc_N"/>
</dbReference>
<dbReference type="SUPFAM" id="SSF56747">
    <property type="entry name" value="Prim-pol domain"/>
    <property type="match status" value="1"/>
</dbReference>
<dbReference type="Proteomes" id="UP000054558">
    <property type="component" value="Unassembled WGS sequence"/>
</dbReference>
<name>A0A1Y1ISB1_KLENI</name>
<accession>A0A1Y1ISB1</accession>
<dbReference type="EMBL" id="DF238612">
    <property type="protein sequence ID" value="GAQ93573.1"/>
    <property type="molecule type" value="Genomic_DNA"/>
</dbReference>
<proteinExistence type="predicted"/>
<keyword evidence="4" id="KW-1185">Reference proteome</keyword>
<evidence type="ECO:0000256" key="1">
    <source>
        <dbReference type="ARBA" id="ARBA00022801"/>
    </source>
</evidence>
<dbReference type="InterPro" id="IPR051620">
    <property type="entry name" value="ORF904-like_C"/>
</dbReference>
<organism evidence="3 4">
    <name type="scientific">Klebsormidium nitens</name>
    <name type="common">Green alga</name>
    <name type="synonym">Ulothrix nitens</name>
    <dbReference type="NCBI Taxonomy" id="105231"/>
    <lineage>
        <taxon>Eukaryota</taxon>
        <taxon>Viridiplantae</taxon>
        <taxon>Streptophyta</taxon>
        <taxon>Klebsormidiophyceae</taxon>
        <taxon>Klebsormidiales</taxon>
        <taxon>Klebsormidiaceae</taxon>
        <taxon>Klebsormidium</taxon>
    </lineage>
</organism>
<feature type="domain" description="DNA primase/polymerase bifunctional N-terminal" evidence="2">
    <location>
        <begin position="29"/>
        <end position="203"/>
    </location>
</feature>
<gene>
    <name evidence="3" type="ORF">KFL_016630010</name>
</gene>
<dbReference type="GO" id="GO:0016787">
    <property type="term" value="F:hydrolase activity"/>
    <property type="evidence" value="ECO:0007669"/>
    <property type="project" value="UniProtKB-KW"/>
</dbReference>
<dbReference type="Pfam" id="PF09250">
    <property type="entry name" value="Prim-Pol"/>
    <property type="match status" value="1"/>
</dbReference>
<evidence type="ECO:0000313" key="4">
    <source>
        <dbReference type="Proteomes" id="UP000054558"/>
    </source>
</evidence>
<protein>
    <recommendedName>
        <fullName evidence="2">DNA primase/polymerase bifunctional N-terminal domain-containing protein</fullName>
    </recommendedName>
</protein>